<protein>
    <submittedName>
        <fullName evidence="1">Uncharacterized protein</fullName>
    </submittedName>
</protein>
<keyword evidence="2" id="KW-1185">Reference proteome</keyword>
<dbReference type="AlphaFoldDB" id="A0A4Y2S8V4"/>
<comment type="caution">
    <text evidence="1">The sequence shown here is derived from an EMBL/GenBank/DDBJ whole genome shotgun (WGS) entry which is preliminary data.</text>
</comment>
<organism evidence="1 2">
    <name type="scientific">Araneus ventricosus</name>
    <name type="common">Orbweaver spider</name>
    <name type="synonym">Epeira ventricosa</name>
    <dbReference type="NCBI Taxonomy" id="182803"/>
    <lineage>
        <taxon>Eukaryota</taxon>
        <taxon>Metazoa</taxon>
        <taxon>Ecdysozoa</taxon>
        <taxon>Arthropoda</taxon>
        <taxon>Chelicerata</taxon>
        <taxon>Arachnida</taxon>
        <taxon>Araneae</taxon>
        <taxon>Araneomorphae</taxon>
        <taxon>Entelegynae</taxon>
        <taxon>Araneoidea</taxon>
        <taxon>Araneidae</taxon>
        <taxon>Araneus</taxon>
    </lineage>
</organism>
<name>A0A4Y2S8V4_ARAVE</name>
<dbReference type="EMBL" id="BGPR01020051">
    <property type="protein sequence ID" value="GBN83680.1"/>
    <property type="molecule type" value="Genomic_DNA"/>
</dbReference>
<proteinExistence type="predicted"/>
<dbReference type="Proteomes" id="UP000499080">
    <property type="component" value="Unassembled WGS sequence"/>
</dbReference>
<evidence type="ECO:0000313" key="1">
    <source>
        <dbReference type="EMBL" id="GBN83680.1"/>
    </source>
</evidence>
<accession>A0A4Y2S8V4</accession>
<reference evidence="1 2" key="1">
    <citation type="journal article" date="2019" name="Sci. Rep.">
        <title>Orb-weaving spider Araneus ventricosus genome elucidates the spidroin gene catalogue.</title>
        <authorList>
            <person name="Kono N."/>
            <person name="Nakamura H."/>
            <person name="Ohtoshi R."/>
            <person name="Moran D.A.P."/>
            <person name="Shinohara A."/>
            <person name="Yoshida Y."/>
            <person name="Fujiwara M."/>
            <person name="Mori M."/>
            <person name="Tomita M."/>
            <person name="Arakawa K."/>
        </authorList>
    </citation>
    <scope>NUCLEOTIDE SEQUENCE [LARGE SCALE GENOMIC DNA]</scope>
</reference>
<sequence>MLHWPSRQFRDYSDMVKLSNWLLLHDPLNVSCPKLLLINTASGLVAYDKTNYDNAKDGEKLLSSIAGGSFGEVKCRREKRIIPIFATSNTLIIRNESVVFNPLQLFTRISPALKSKENSLDLLKYKLAPQPPHALMKFP</sequence>
<gene>
    <name evidence="1" type="ORF">AVEN_23973_1</name>
</gene>
<evidence type="ECO:0000313" key="2">
    <source>
        <dbReference type="Proteomes" id="UP000499080"/>
    </source>
</evidence>